<dbReference type="PROSITE" id="PS00094">
    <property type="entry name" value="C5_MTASE_1"/>
    <property type="match status" value="1"/>
</dbReference>
<protein>
    <recommendedName>
        <fullName evidence="1">DNA (cytosine-5-)-methyltransferase</fullName>
        <ecNumber evidence="1">2.1.1.37</ecNumber>
    </recommendedName>
</protein>
<comment type="caution">
    <text evidence="7">The sequence shown here is derived from an EMBL/GenBank/DDBJ whole genome shotgun (WGS) entry which is preliminary data.</text>
</comment>
<keyword evidence="5" id="KW-0680">Restriction system</keyword>
<evidence type="ECO:0000313" key="7">
    <source>
        <dbReference type="EMBL" id="KRM17307.1"/>
    </source>
</evidence>
<dbReference type="PANTHER" id="PTHR46098:SF1">
    <property type="entry name" value="TRNA (CYTOSINE(38)-C(5))-METHYLTRANSFERASE"/>
    <property type="match status" value="1"/>
</dbReference>
<dbReference type="Gene3D" id="3.90.120.10">
    <property type="entry name" value="DNA Methylase, subunit A, domain 2"/>
    <property type="match status" value="1"/>
</dbReference>
<dbReference type="AlphaFoldDB" id="A0A0R1WNC9"/>
<dbReference type="GO" id="GO:0009307">
    <property type="term" value="P:DNA restriction-modification system"/>
    <property type="evidence" value="ECO:0007669"/>
    <property type="project" value="UniProtKB-KW"/>
</dbReference>
<dbReference type="EMBL" id="AZGD01000107">
    <property type="protein sequence ID" value="KRM17307.1"/>
    <property type="molecule type" value="Genomic_DNA"/>
</dbReference>
<sequence length="429" mass="49328">MFDGVGGFIIGLNNADNTYYTTKYSNQYEPSRKAQDAFEVGKYRFPDMEHIGVDVATIPDAKFEEMKDNGVNMIVGGFPCQDYSVAHTGAKGIQGKKGVLFWEIIRATENIRPKYLILENVDRLLKSPSSQRGRDFAIMLKAFNDLGYSLEWRVINAAEYGEAQRRRRVFFYVYRNDTPWGKKTQEMLQDNGEVESLEDLASNPYEDYIFKKGLFARQFPIKQEPVKNRVAEYTLDDDIVEISDNFTGKVFNTGIMHNGHYYTIETAPTGDEKPRTLGEIIQPVEDVDEKYYFDESDPKDKAKLEKFAYLRGPKKIKRKSADGHEYTYSEGGMSAYDSLDLPSRTMLTSEGTTNRSTHFLKVGERYRLLTPIEAERLQDFPDDWTKYKLNEKGEVVEVSDRMRMFFMGNALVTGIVKRIGIELKKLDSM</sequence>
<dbReference type="NCBIfam" id="TIGR00675">
    <property type="entry name" value="dcm"/>
    <property type="match status" value="1"/>
</dbReference>
<dbReference type="GO" id="GO:0032259">
    <property type="term" value="P:methylation"/>
    <property type="evidence" value="ECO:0007669"/>
    <property type="project" value="UniProtKB-KW"/>
</dbReference>
<dbReference type="PANTHER" id="PTHR46098">
    <property type="entry name" value="TRNA (CYTOSINE(38)-C(5))-METHYLTRANSFERASE"/>
    <property type="match status" value="1"/>
</dbReference>
<dbReference type="InterPro" id="IPR050750">
    <property type="entry name" value="C5-MTase"/>
</dbReference>
<dbReference type="InterPro" id="IPR018117">
    <property type="entry name" value="C5_DNA_meth_AS"/>
</dbReference>
<dbReference type="Gene3D" id="3.40.50.150">
    <property type="entry name" value="Vaccinia Virus protein VP39"/>
    <property type="match status" value="1"/>
</dbReference>
<dbReference type="InterPro" id="IPR029063">
    <property type="entry name" value="SAM-dependent_MTases_sf"/>
</dbReference>
<dbReference type="SUPFAM" id="SSF53335">
    <property type="entry name" value="S-adenosyl-L-methionine-dependent methyltransferases"/>
    <property type="match status" value="1"/>
</dbReference>
<keyword evidence="3 6" id="KW-0808">Transferase</keyword>
<organism evidence="7 8">
    <name type="scientific">Ligilactobacillus hayakitensis DSM 18933 = JCM 14209</name>
    <dbReference type="NCBI Taxonomy" id="1423755"/>
    <lineage>
        <taxon>Bacteria</taxon>
        <taxon>Bacillati</taxon>
        <taxon>Bacillota</taxon>
        <taxon>Bacilli</taxon>
        <taxon>Lactobacillales</taxon>
        <taxon>Lactobacillaceae</taxon>
        <taxon>Ligilactobacillus</taxon>
    </lineage>
</organism>
<evidence type="ECO:0000256" key="5">
    <source>
        <dbReference type="ARBA" id="ARBA00022747"/>
    </source>
</evidence>
<keyword evidence="2 6" id="KW-0489">Methyltransferase</keyword>
<proteinExistence type="inferred from homology"/>
<dbReference type="Proteomes" id="UP000051054">
    <property type="component" value="Unassembled WGS sequence"/>
</dbReference>
<dbReference type="STRING" id="1423755.FC40_GL001204"/>
<reference evidence="7 8" key="1">
    <citation type="journal article" date="2015" name="Genome Announc.">
        <title>Expanding the biotechnology potential of lactobacilli through comparative genomics of 213 strains and associated genera.</title>
        <authorList>
            <person name="Sun Z."/>
            <person name="Harris H.M."/>
            <person name="McCann A."/>
            <person name="Guo C."/>
            <person name="Argimon S."/>
            <person name="Zhang W."/>
            <person name="Yang X."/>
            <person name="Jeffery I.B."/>
            <person name="Cooney J.C."/>
            <person name="Kagawa T.F."/>
            <person name="Liu W."/>
            <person name="Song Y."/>
            <person name="Salvetti E."/>
            <person name="Wrobel A."/>
            <person name="Rasinkangas P."/>
            <person name="Parkhill J."/>
            <person name="Rea M.C."/>
            <person name="O'Sullivan O."/>
            <person name="Ritari J."/>
            <person name="Douillard F.P."/>
            <person name="Paul Ross R."/>
            <person name="Yang R."/>
            <person name="Briner A.E."/>
            <person name="Felis G.E."/>
            <person name="de Vos W.M."/>
            <person name="Barrangou R."/>
            <person name="Klaenhammer T.R."/>
            <person name="Caufield P.W."/>
            <person name="Cui Y."/>
            <person name="Zhang H."/>
            <person name="O'Toole P.W."/>
        </authorList>
    </citation>
    <scope>NUCLEOTIDE SEQUENCE [LARGE SCALE GENOMIC DNA]</scope>
    <source>
        <strain evidence="7 8">DSM 18933</strain>
    </source>
</reference>
<evidence type="ECO:0000256" key="4">
    <source>
        <dbReference type="ARBA" id="ARBA00022691"/>
    </source>
</evidence>
<name>A0A0R1WNC9_9LACO</name>
<dbReference type="PROSITE" id="PS51679">
    <property type="entry name" value="SAM_MT_C5"/>
    <property type="match status" value="1"/>
</dbReference>
<evidence type="ECO:0000256" key="1">
    <source>
        <dbReference type="ARBA" id="ARBA00011975"/>
    </source>
</evidence>
<evidence type="ECO:0000256" key="6">
    <source>
        <dbReference type="PROSITE-ProRule" id="PRU01016"/>
    </source>
</evidence>
<accession>A0A0R1WNC9</accession>
<comment type="similarity">
    <text evidence="6">Belongs to the class I-like SAM-binding methyltransferase superfamily. C5-methyltransferase family.</text>
</comment>
<keyword evidence="4 6" id="KW-0949">S-adenosyl-L-methionine</keyword>
<evidence type="ECO:0000256" key="3">
    <source>
        <dbReference type="ARBA" id="ARBA00022679"/>
    </source>
</evidence>
<evidence type="ECO:0000256" key="2">
    <source>
        <dbReference type="ARBA" id="ARBA00022603"/>
    </source>
</evidence>
<evidence type="ECO:0000313" key="8">
    <source>
        <dbReference type="Proteomes" id="UP000051054"/>
    </source>
</evidence>
<dbReference type="Pfam" id="PF00145">
    <property type="entry name" value="DNA_methylase"/>
    <property type="match status" value="1"/>
</dbReference>
<dbReference type="GO" id="GO:0003886">
    <property type="term" value="F:DNA (cytosine-5-)-methyltransferase activity"/>
    <property type="evidence" value="ECO:0007669"/>
    <property type="project" value="UniProtKB-EC"/>
</dbReference>
<dbReference type="InterPro" id="IPR001525">
    <property type="entry name" value="C5_MeTfrase"/>
</dbReference>
<keyword evidence="8" id="KW-1185">Reference proteome</keyword>
<feature type="active site" evidence="6">
    <location>
        <position position="80"/>
    </location>
</feature>
<gene>
    <name evidence="7" type="ORF">FC40_GL001204</name>
</gene>
<dbReference type="EC" id="2.1.1.37" evidence="1"/>
<dbReference type="PATRIC" id="fig|1423755.3.peg.1272"/>
<dbReference type="eggNOG" id="COG0270">
    <property type="taxonomic scope" value="Bacteria"/>
</dbReference>